<dbReference type="Pfam" id="PF00561">
    <property type="entry name" value="Abhydrolase_1"/>
    <property type="match status" value="1"/>
</dbReference>
<name>A0A1G6UNZ1_9BACT</name>
<accession>A0A1G6UNZ1</accession>
<dbReference type="InterPro" id="IPR000073">
    <property type="entry name" value="AB_hydrolase_1"/>
</dbReference>
<evidence type="ECO:0000259" key="1">
    <source>
        <dbReference type="Pfam" id="PF00561"/>
    </source>
</evidence>
<dbReference type="PANTHER" id="PTHR43798">
    <property type="entry name" value="MONOACYLGLYCEROL LIPASE"/>
    <property type="match status" value="1"/>
</dbReference>
<dbReference type="InterPro" id="IPR050266">
    <property type="entry name" value="AB_hydrolase_sf"/>
</dbReference>
<dbReference type="GO" id="GO:0003824">
    <property type="term" value="F:catalytic activity"/>
    <property type="evidence" value="ECO:0007669"/>
    <property type="project" value="InterPro"/>
</dbReference>
<feature type="domain" description="AB hydrolase-1" evidence="1">
    <location>
        <begin position="103"/>
        <end position="357"/>
    </location>
</feature>
<dbReference type="EMBL" id="FNAN01000001">
    <property type="protein sequence ID" value="SDD42954.1"/>
    <property type="molecule type" value="Genomic_DNA"/>
</dbReference>
<reference evidence="3" key="1">
    <citation type="submission" date="2016-10" db="EMBL/GenBank/DDBJ databases">
        <authorList>
            <person name="Varghese N."/>
            <person name="Submissions S."/>
        </authorList>
    </citation>
    <scope>NUCLEOTIDE SEQUENCE [LARGE SCALE GENOMIC DNA]</scope>
    <source>
        <strain evidence="3">DSM 25329</strain>
    </source>
</reference>
<dbReference type="Proteomes" id="UP000198748">
    <property type="component" value="Unassembled WGS sequence"/>
</dbReference>
<dbReference type="SUPFAM" id="SSF53474">
    <property type="entry name" value="alpha/beta-Hydrolases"/>
    <property type="match status" value="1"/>
</dbReference>
<keyword evidence="3" id="KW-1185">Reference proteome</keyword>
<proteinExistence type="predicted"/>
<dbReference type="AlphaFoldDB" id="A0A1G6UNZ1"/>
<dbReference type="PRINTS" id="PR00412">
    <property type="entry name" value="EPOXHYDRLASE"/>
</dbReference>
<sequence>MILKVPRSPFTSSTGGREFLFAFKHITLMSARYSRRNFLDNAVLTLAAGPFMFPQASYIHMYRVGRRAAPETLPQDPLGNILQIEAGELSIGYAELGPRDGTPVLLLHGWPYDMHSYEAVAPMLASRGCRVIVPHLRGHGTTRFLSDSTPRAGQQAAVGNDVIALMDALKIPRAVLAGYDWGGRAACVAAALWPERCIGLVSVNGYLIQDIAHASRPLPARIEAGFWYQYYFLTERGHAGLTANRREIARLMWTRNSPQWKFGEDTFNRSAAAFDNPDYVDITIHSYRHRLGFAEGFPLYDDIEQRLAAQPVITVPTITLDGGADGVVPATDGKAAAARFSGERQHRIVPRAGHNLPQEDPRAFAAAVWELVSRHR</sequence>
<dbReference type="InterPro" id="IPR000639">
    <property type="entry name" value="Epox_hydrolase-like"/>
</dbReference>
<organism evidence="2 3">
    <name type="scientific">Dyadobacter soli</name>
    <dbReference type="NCBI Taxonomy" id="659014"/>
    <lineage>
        <taxon>Bacteria</taxon>
        <taxon>Pseudomonadati</taxon>
        <taxon>Bacteroidota</taxon>
        <taxon>Cytophagia</taxon>
        <taxon>Cytophagales</taxon>
        <taxon>Spirosomataceae</taxon>
        <taxon>Dyadobacter</taxon>
    </lineage>
</organism>
<protein>
    <submittedName>
        <fullName evidence="2">Pimeloyl-ACP methyl ester carboxylesterase</fullName>
    </submittedName>
</protein>
<evidence type="ECO:0000313" key="3">
    <source>
        <dbReference type="Proteomes" id="UP000198748"/>
    </source>
</evidence>
<gene>
    <name evidence="2" type="ORF">SAMN04487996_10122</name>
</gene>
<dbReference type="STRING" id="659014.SAMN04487996_10122"/>
<dbReference type="Gene3D" id="3.40.50.1820">
    <property type="entry name" value="alpha/beta hydrolase"/>
    <property type="match status" value="1"/>
</dbReference>
<dbReference type="InterPro" id="IPR029058">
    <property type="entry name" value="AB_hydrolase_fold"/>
</dbReference>
<evidence type="ECO:0000313" key="2">
    <source>
        <dbReference type="EMBL" id="SDD42954.1"/>
    </source>
</evidence>